<dbReference type="Gramene" id="PHT85506">
    <property type="protein sequence ID" value="PHT85506"/>
    <property type="gene ID" value="T459_07612"/>
</dbReference>
<evidence type="ECO:0000313" key="1">
    <source>
        <dbReference type="EMBL" id="AAR83869.1"/>
    </source>
</evidence>
<accession>Q6RJY0</accession>
<dbReference type="Proteomes" id="UP000222542">
    <property type="component" value="Unassembled WGS sequence"/>
</dbReference>
<dbReference type="EMBL" id="AYRZ02000003">
    <property type="protein sequence ID" value="PHT85506.1"/>
    <property type="molecule type" value="Genomic_DNA"/>
</dbReference>
<protein>
    <submittedName>
        <fullName evidence="1">Induced stolon tip protein PJ-1</fullName>
    </submittedName>
</protein>
<keyword evidence="3" id="KW-1185">Reference proteome</keyword>
<evidence type="ECO:0000313" key="2">
    <source>
        <dbReference type="EMBL" id="PHT85506.1"/>
    </source>
</evidence>
<dbReference type="EMBL" id="AY496131">
    <property type="protein sequence ID" value="AAR83869.1"/>
    <property type="molecule type" value="mRNA"/>
</dbReference>
<proteinExistence type="evidence at transcript level"/>
<evidence type="ECO:0000313" key="3">
    <source>
        <dbReference type="Proteomes" id="UP000222542"/>
    </source>
</evidence>
<dbReference type="AlphaFoldDB" id="Q6RJY0"/>
<reference evidence="1" key="1">
    <citation type="submission" date="2003-12" db="EMBL/GenBank/DDBJ databases">
        <title>Monitoring expression patterns of 2500 hot pepper genes under cold stress by using full-length cDNA microarray.</title>
        <authorList>
            <person name="Kim S."/>
            <person name="Lee K.-W."/>
        </authorList>
    </citation>
    <scope>NUCLEOTIDE SEQUENCE</scope>
</reference>
<sequence>MECCGPYRGDHDSSGVYRGANNSFW</sequence>
<reference evidence="2 3" key="3">
    <citation type="journal article" date="2017" name="Genome Biol.">
        <title>New reference genome sequences of hot pepper reveal the massive evolution of plant disease-resistance genes by retroduplication.</title>
        <authorList>
            <person name="Kim S."/>
            <person name="Park J."/>
            <person name="Yeom S.I."/>
            <person name="Kim Y.M."/>
            <person name="Seo E."/>
            <person name="Kim K.T."/>
            <person name="Kim M.S."/>
            <person name="Lee J.M."/>
            <person name="Cheong K."/>
            <person name="Shin H.S."/>
            <person name="Kim S.B."/>
            <person name="Han K."/>
            <person name="Lee J."/>
            <person name="Park M."/>
            <person name="Lee H.A."/>
            <person name="Lee H.Y."/>
            <person name="Lee Y."/>
            <person name="Oh S."/>
            <person name="Lee J.H."/>
            <person name="Choi E."/>
            <person name="Choi E."/>
            <person name="Lee S.E."/>
            <person name="Jeon J."/>
            <person name="Kim H."/>
            <person name="Choi G."/>
            <person name="Song H."/>
            <person name="Lee J."/>
            <person name="Lee S.C."/>
            <person name="Kwon J.K."/>
            <person name="Lee H.Y."/>
            <person name="Koo N."/>
            <person name="Hong Y."/>
            <person name="Kim R.W."/>
            <person name="Kang W.H."/>
            <person name="Huh J.H."/>
            <person name="Kang B.C."/>
            <person name="Yang T.J."/>
            <person name="Lee Y.H."/>
            <person name="Bennetzen J.L."/>
            <person name="Choi D."/>
        </authorList>
    </citation>
    <scope>NUCLEOTIDE SEQUENCE [LARGE SCALE GENOMIC DNA]</scope>
    <source>
        <strain evidence="3">cv. CM334</strain>
    </source>
</reference>
<gene>
    <name evidence="2" type="ORF">T459_07612</name>
</gene>
<name>Q6RJY0_CAPAN</name>
<organism evidence="1">
    <name type="scientific">Capsicum annuum</name>
    <name type="common">Capsicum pepper</name>
    <dbReference type="NCBI Taxonomy" id="4072"/>
    <lineage>
        <taxon>Eukaryota</taxon>
        <taxon>Viridiplantae</taxon>
        <taxon>Streptophyta</taxon>
        <taxon>Embryophyta</taxon>
        <taxon>Tracheophyta</taxon>
        <taxon>Spermatophyta</taxon>
        <taxon>Magnoliopsida</taxon>
        <taxon>eudicotyledons</taxon>
        <taxon>Gunneridae</taxon>
        <taxon>Pentapetalae</taxon>
        <taxon>asterids</taxon>
        <taxon>lamiids</taxon>
        <taxon>Solanales</taxon>
        <taxon>Solanaceae</taxon>
        <taxon>Solanoideae</taxon>
        <taxon>Capsiceae</taxon>
        <taxon>Capsicum</taxon>
    </lineage>
</organism>
<reference evidence="2" key="2">
    <citation type="journal article" date="2014" name="Nat. Genet.">
        <title>Genome sequence of the hot pepper provides insights into the evolution of pungency in Capsicum species.</title>
        <authorList>
            <person name="Kim S."/>
            <person name="Park M."/>
            <person name="Yeom S.I."/>
            <person name="Kim Y.M."/>
            <person name="Lee J.M."/>
            <person name="Lee H.A."/>
            <person name="Seo E."/>
            <person name="Choi J."/>
            <person name="Cheong K."/>
            <person name="Kim K.T."/>
            <person name="Jung K."/>
            <person name="Lee G.W."/>
            <person name="Oh S.K."/>
            <person name="Bae C."/>
            <person name="Kim S.B."/>
            <person name="Lee H.Y."/>
            <person name="Kim S.Y."/>
            <person name="Kim M.S."/>
            <person name="Kang B.C."/>
            <person name="Jo Y.D."/>
            <person name="Yang H.B."/>
            <person name="Jeong H.J."/>
            <person name="Kang W.H."/>
            <person name="Kwon J.K."/>
            <person name="Shin C."/>
            <person name="Lim J.Y."/>
            <person name="Park J.H."/>
            <person name="Huh J.H."/>
            <person name="Kim J.S."/>
            <person name="Kim B.D."/>
            <person name="Cohen O."/>
            <person name="Paran I."/>
            <person name="Suh M.C."/>
            <person name="Lee S.B."/>
            <person name="Kim Y.K."/>
            <person name="Shin Y."/>
            <person name="Noh S.J."/>
            <person name="Park J."/>
            <person name="Seo Y.S."/>
            <person name="Kwon S.Y."/>
            <person name="Kim H.A."/>
            <person name="Park J.M."/>
            <person name="Kim H.J."/>
            <person name="Choi S.B."/>
            <person name="Bosland P.W."/>
            <person name="Reeves G."/>
            <person name="Jo S.H."/>
            <person name="Lee B.W."/>
            <person name="Cho H.T."/>
            <person name="Choi H.S."/>
            <person name="Lee M.S."/>
            <person name="Yu Y."/>
            <person name="Do Choi Y."/>
            <person name="Park B.S."/>
            <person name="van Deynze A."/>
            <person name="Ashrafi H."/>
            <person name="Hill T."/>
            <person name="Kim W.T."/>
            <person name="Pai H.S."/>
            <person name="Ahn H.K."/>
            <person name="Yeam I."/>
            <person name="Giovannoni J.J."/>
            <person name="Rose J.K."/>
            <person name="Sorensen I."/>
            <person name="Lee S.J."/>
            <person name="Kim R.W."/>
            <person name="Choi I.Y."/>
            <person name="Choi B.S."/>
            <person name="Lim J.S."/>
            <person name="Lee Y.H."/>
            <person name="Choi D."/>
        </authorList>
    </citation>
    <scope>NUCLEOTIDE SEQUENCE [LARGE SCALE GENOMIC DNA]</scope>
</reference>